<sequence>MAIACDDLRAPHDSAALYAPAAVDDRRCAELTAAARLAAAGVVTIEQGLTDAELADVEQALGFTFADDHRAFLAAGLPVGPSWPDWRSEGRRSLHKRLRLPLDGILFAVEWSAFWPPAWGQRPASMKHALRTANYELARAPRLLPLHSNHYLPAGAGSSGAPVLSVVQADVTVVGRDIAEYVESLVSPGVAQTPVAARHVEFWSDLID</sequence>
<reference evidence="1" key="1">
    <citation type="submission" date="2022-12" db="EMBL/GenBank/DDBJ databases">
        <authorList>
            <person name="Deng Y."/>
            <person name="Zhang Y.-Q."/>
        </authorList>
    </citation>
    <scope>NUCLEOTIDE SEQUENCE</scope>
    <source>
        <strain evidence="1">CPCC 205372</strain>
    </source>
</reference>
<organism evidence="1 2">
    <name type="scientific">Mycobacterium hippophais</name>
    <dbReference type="NCBI Taxonomy" id="3016340"/>
    <lineage>
        <taxon>Bacteria</taxon>
        <taxon>Bacillati</taxon>
        <taxon>Actinomycetota</taxon>
        <taxon>Actinomycetes</taxon>
        <taxon>Mycobacteriales</taxon>
        <taxon>Mycobacteriaceae</taxon>
        <taxon>Mycobacterium</taxon>
    </lineage>
</organism>
<keyword evidence="2" id="KW-1185">Reference proteome</keyword>
<dbReference type="EMBL" id="JAPZPY010000007">
    <property type="protein sequence ID" value="MCZ8380489.1"/>
    <property type="molecule type" value="Genomic_DNA"/>
</dbReference>
<evidence type="ECO:0000313" key="2">
    <source>
        <dbReference type="Proteomes" id="UP001142153"/>
    </source>
</evidence>
<comment type="caution">
    <text evidence="1">The sequence shown here is derived from an EMBL/GenBank/DDBJ whole genome shotgun (WGS) entry which is preliminary data.</text>
</comment>
<dbReference type="Proteomes" id="UP001142153">
    <property type="component" value="Unassembled WGS sequence"/>
</dbReference>
<accession>A0ABT4PV90</accession>
<evidence type="ECO:0008006" key="3">
    <source>
        <dbReference type="Google" id="ProtNLM"/>
    </source>
</evidence>
<evidence type="ECO:0000313" key="1">
    <source>
        <dbReference type="EMBL" id="MCZ8380489.1"/>
    </source>
</evidence>
<dbReference type="RefSeq" id="WP_269895112.1">
    <property type="nucleotide sequence ID" value="NZ_JAPZPY010000007.1"/>
</dbReference>
<dbReference type="PANTHER" id="PTHR32011">
    <property type="entry name" value="OS08G0472400 PROTEIN"/>
    <property type="match status" value="1"/>
</dbReference>
<proteinExistence type="predicted"/>
<gene>
    <name evidence="1" type="ORF">O6P37_16605</name>
</gene>
<name>A0ABT4PV90_9MYCO</name>
<dbReference type="PANTHER" id="PTHR32011:SF2">
    <property type="entry name" value="OS08G0472400 PROTEIN"/>
    <property type="match status" value="1"/>
</dbReference>
<protein>
    <recommendedName>
        <fullName evidence="3">SMI1/KNR4 family protein</fullName>
    </recommendedName>
</protein>